<sequence>MNKDLTDITLVVDRSGSMQSCLTEAQGGINAFISEQKEVPGEALLTILEFDTAYDFVCSGTPIKDTPEYKLVPRGMTALLDAVGRAINETGERLGRMDDESRPGLVVIAIITDGHENASHEFTKQQVKVMVDRQTNDYQWKFVFLGADAGAFDEAASIGIHAGSTVMYAPDKSDKVYAATSANVSMARCDMAAGRTVCMDWSDEQRAEVK</sequence>
<dbReference type="Gene3D" id="3.40.50.410">
    <property type="entry name" value="von Willebrand factor, type A domain"/>
    <property type="match status" value="1"/>
</dbReference>
<dbReference type="CDD" id="cd00198">
    <property type="entry name" value="vWFA"/>
    <property type="match status" value="1"/>
</dbReference>
<protein>
    <recommendedName>
        <fullName evidence="2">VWFA domain-containing protein</fullName>
    </recommendedName>
</protein>
<reference evidence="1" key="1">
    <citation type="journal article" date="2015" name="Nature">
        <title>Complex archaea that bridge the gap between prokaryotes and eukaryotes.</title>
        <authorList>
            <person name="Spang A."/>
            <person name="Saw J.H."/>
            <person name="Jorgensen S.L."/>
            <person name="Zaremba-Niedzwiedzka K."/>
            <person name="Martijn J."/>
            <person name="Lind A.E."/>
            <person name="van Eijk R."/>
            <person name="Schleper C."/>
            <person name="Guy L."/>
            <person name="Ettema T.J."/>
        </authorList>
    </citation>
    <scope>NUCLEOTIDE SEQUENCE</scope>
</reference>
<gene>
    <name evidence="1" type="ORF">LCGC14_0297860</name>
</gene>
<dbReference type="AlphaFoldDB" id="A0A0F9U863"/>
<accession>A0A0F9U863</accession>
<evidence type="ECO:0008006" key="2">
    <source>
        <dbReference type="Google" id="ProtNLM"/>
    </source>
</evidence>
<proteinExistence type="predicted"/>
<name>A0A0F9U863_9ZZZZ</name>
<dbReference type="SUPFAM" id="SSF53300">
    <property type="entry name" value="vWA-like"/>
    <property type="match status" value="1"/>
</dbReference>
<evidence type="ECO:0000313" key="1">
    <source>
        <dbReference type="EMBL" id="KKN83547.1"/>
    </source>
</evidence>
<comment type="caution">
    <text evidence="1">The sequence shown here is derived from an EMBL/GenBank/DDBJ whole genome shotgun (WGS) entry which is preliminary data.</text>
</comment>
<dbReference type="EMBL" id="LAZR01000183">
    <property type="protein sequence ID" value="KKN83547.1"/>
    <property type="molecule type" value="Genomic_DNA"/>
</dbReference>
<dbReference type="InterPro" id="IPR036465">
    <property type="entry name" value="vWFA_dom_sf"/>
</dbReference>
<organism evidence="1">
    <name type="scientific">marine sediment metagenome</name>
    <dbReference type="NCBI Taxonomy" id="412755"/>
    <lineage>
        <taxon>unclassified sequences</taxon>
        <taxon>metagenomes</taxon>
        <taxon>ecological metagenomes</taxon>
    </lineage>
</organism>